<keyword evidence="4" id="KW-0539">Nucleus</keyword>
<evidence type="ECO:0000313" key="7">
    <source>
        <dbReference type="EMBL" id="WOG94452.1"/>
    </source>
</evidence>
<evidence type="ECO:0000313" key="8">
    <source>
        <dbReference type="Proteomes" id="UP000077755"/>
    </source>
</evidence>
<evidence type="ECO:0000259" key="6">
    <source>
        <dbReference type="PROSITE" id="PS50888"/>
    </source>
</evidence>
<reference evidence="7" key="2">
    <citation type="submission" date="2022-03" db="EMBL/GenBank/DDBJ databases">
        <title>Draft title - Genomic analysis of global carrot germplasm unveils the trajectory of domestication and the origin of high carotenoid orange carrot.</title>
        <authorList>
            <person name="Iorizzo M."/>
            <person name="Ellison S."/>
            <person name="Senalik D."/>
            <person name="Macko-Podgorni A."/>
            <person name="Grzebelus D."/>
            <person name="Bostan H."/>
            <person name="Rolling W."/>
            <person name="Curaba J."/>
            <person name="Simon P."/>
        </authorList>
    </citation>
    <scope>NUCLEOTIDE SEQUENCE</scope>
    <source>
        <tissue evidence="7">Leaf</tissue>
    </source>
</reference>
<dbReference type="PANTHER" id="PTHR46196:SF3">
    <property type="entry name" value="TRANSCRIPTION FACTOR LHW-LIKE ISOFORM X1"/>
    <property type="match status" value="1"/>
</dbReference>
<feature type="region of interest" description="Disordered" evidence="5">
    <location>
        <begin position="519"/>
        <end position="559"/>
    </location>
</feature>
<keyword evidence="8" id="KW-1185">Reference proteome</keyword>
<feature type="compositionally biased region" description="Basic residues" evidence="5">
    <location>
        <begin position="523"/>
        <end position="534"/>
    </location>
</feature>
<name>A0AAF0WRJ9_DAUCS</name>
<dbReference type="EMBL" id="CP093345">
    <property type="protein sequence ID" value="WOG94452.1"/>
    <property type="molecule type" value="Genomic_DNA"/>
</dbReference>
<feature type="domain" description="BHLH" evidence="6">
    <location>
        <begin position="544"/>
        <end position="593"/>
    </location>
</feature>
<evidence type="ECO:0000256" key="5">
    <source>
        <dbReference type="SAM" id="MobiDB-lite"/>
    </source>
</evidence>
<accession>A0AAF0WRJ9</accession>
<dbReference type="Pfam" id="PF23176">
    <property type="entry name" value="bHLH_LHW"/>
    <property type="match status" value="1"/>
</dbReference>
<evidence type="ECO:0000256" key="4">
    <source>
        <dbReference type="ARBA" id="ARBA00023242"/>
    </source>
</evidence>
<keyword evidence="3" id="KW-0804">Transcription</keyword>
<evidence type="ECO:0000256" key="2">
    <source>
        <dbReference type="ARBA" id="ARBA00023015"/>
    </source>
</evidence>
<dbReference type="InterPro" id="IPR025610">
    <property type="entry name" value="MYC/MYB_N"/>
</dbReference>
<sequence length="719" mass="80626">MESTSLRQLLQTICYSSPWKYVLFWKFQQHNQMLLTLEEGYCQTPQERNSAEGISDNIRYNESHRFSSPKDKYKCNNEDMGTDPVELALAYMSSAQHTLGDGIVGEVAHNGIYYWTSADCMSSGALSFKHECSSDWVFQFAAGIKTVLLVPVLPHGVLQLGSLEKVAEDQAVVANIKNMFFAFQELLGNFNLVSENMQLPFNSAPSIMCPMAKNVMSDRTMNGIKCEKPNEIFSISQPYHMFSMDQITQSNRAENSGGIYLDDVLKVSTSSIENDAKVLSIHSAEEHEGLVPLCQRFNSNMIGNENSFFNFPHTGEQFQSVNDNMAALGSFTTNIVSCSDWVVGTKSPVYKDFDNLDTFFSFPEDCELHKALGSTTMGSHSKFSRNSPPLAEEEYNFSNLISSGNFNGYTEPAVLETRGPIMKDDNEHLLEFLCAGADFSLEKDVSDSFSNIKSSTTTLQSAFPKQQCQSERRPLVVDDTEQQSCVTSSVMDRVRKASGISSPSASSFQSMTSALIGEENQKKGRPHTHPRKGSKLSNDSKRRSKAVDNQKARPRDRQLIQDRLKELRDLVPDGVKCSIDGLLDKTIQHMLFLRSVTDQADKLRQVVHREADQEKNWKSANRNDSQKGTSWAYDLGSEQQLCPIVVEDLGCPGTMLIEMVCGDHGNFLDIAEVIRRLELTILKGGMENHSGSTWARFIVEVPRGFHRLDIFWPLMQLLQ</sequence>
<protein>
    <recommendedName>
        <fullName evidence="6">BHLH domain-containing protein</fullName>
    </recommendedName>
</protein>
<feature type="region of interest" description="Disordered" evidence="5">
    <location>
        <begin position="463"/>
        <end position="486"/>
    </location>
</feature>
<dbReference type="InterPro" id="IPR043561">
    <property type="entry name" value="LHW-like"/>
</dbReference>
<dbReference type="AlphaFoldDB" id="A0AAF0WRJ9"/>
<dbReference type="GO" id="GO:0046983">
    <property type="term" value="F:protein dimerization activity"/>
    <property type="evidence" value="ECO:0007669"/>
    <property type="project" value="InterPro"/>
</dbReference>
<comment type="subcellular location">
    <subcellularLocation>
        <location evidence="1">Nucleus</location>
    </subcellularLocation>
</comment>
<organism evidence="7 8">
    <name type="scientific">Daucus carota subsp. sativus</name>
    <name type="common">Carrot</name>
    <dbReference type="NCBI Taxonomy" id="79200"/>
    <lineage>
        <taxon>Eukaryota</taxon>
        <taxon>Viridiplantae</taxon>
        <taxon>Streptophyta</taxon>
        <taxon>Embryophyta</taxon>
        <taxon>Tracheophyta</taxon>
        <taxon>Spermatophyta</taxon>
        <taxon>Magnoliopsida</taxon>
        <taxon>eudicotyledons</taxon>
        <taxon>Gunneridae</taxon>
        <taxon>Pentapetalae</taxon>
        <taxon>asterids</taxon>
        <taxon>campanulids</taxon>
        <taxon>Apiales</taxon>
        <taxon>Apiaceae</taxon>
        <taxon>Apioideae</taxon>
        <taxon>Scandiceae</taxon>
        <taxon>Daucinae</taxon>
        <taxon>Daucus</taxon>
        <taxon>Daucus sect. Daucus</taxon>
    </lineage>
</organism>
<dbReference type="KEGG" id="dcr:108214474"/>
<reference evidence="7" key="1">
    <citation type="journal article" date="2016" name="Nat. Genet.">
        <title>A high-quality carrot genome assembly provides new insights into carotenoid accumulation and asterid genome evolution.</title>
        <authorList>
            <person name="Iorizzo M."/>
            <person name="Ellison S."/>
            <person name="Senalik D."/>
            <person name="Zeng P."/>
            <person name="Satapoomin P."/>
            <person name="Huang J."/>
            <person name="Bowman M."/>
            <person name="Iovene M."/>
            <person name="Sanseverino W."/>
            <person name="Cavagnaro P."/>
            <person name="Yildiz M."/>
            <person name="Macko-Podgorni A."/>
            <person name="Moranska E."/>
            <person name="Grzebelus E."/>
            <person name="Grzebelus D."/>
            <person name="Ashrafi H."/>
            <person name="Zheng Z."/>
            <person name="Cheng S."/>
            <person name="Spooner D."/>
            <person name="Van Deynze A."/>
            <person name="Simon P."/>
        </authorList>
    </citation>
    <scope>NUCLEOTIDE SEQUENCE</scope>
    <source>
        <tissue evidence="7">Leaf</tissue>
    </source>
</reference>
<dbReference type="GO" id="GO:0005634">
    <property type="term" value="C:nucleus"/>
    <property type="evidence" value="ECO:0007669"/>
    <property type="project" value="UniProtKB-SubCell"/>
</dbReference>
<dbReference type="Proteomes" id="UP000077755">
    <property type="component" value="Chromosome 3"/>
</dbReference>
<proteinExistence type="predicted"/>
<gene>
    <name evidence="7" type="ORF">DCAR_0313748</name>
</gene>
<keyword evidence="2" id="KW-0805">Transcription regulation</keyword>
<dbReference type="GO" id="GO:0003700">
    <property type="term" value="F:DNA-binding transcription factor activity"/>
    <property type="evidence" value="ECO:0007669"/>
    <property type="project" value="InterPro"/>
</dbReference>
<evidence type="ECO:0000256" key="3">
    <source>
        <dbReference type="ARBA" id="ARBA00023163"/>
    </source>
</evidence>
<dbReference type="InterPro" id="IPR011598">
    <property type="entry name" value="bHLH_dom"/>
</dbReference>
<feature type="compositionally biased region" description="Basic and acidic residues" evidence="5">
    <location>
        <begin position="538"/>
        <end position="559"/>
    </location>
</feature>
<dbReference type="PROSITE" id="PS50888">
    <property type="entry name" value="BHLH"/>
    <property type="match status" value="1"/>
</dbReference>
<dbReference type="Pfam" id="PF14215">
    <property type="entry name" value="bHLH-MYC_N"/>
    <property type="match status" value="1"/>
</dbReference>
<dbReference type="PANTHER" id="PTHR46196">
    <property type="entry name" value="TRANSCRIPTION FACTOR BHLH155-LIKE ISOFORM X1-RELATED"/>
    <property type="match status" value="1"/>
</dbReference>
<evidence type="ECO:0000256" key="1">
    <source>
        <dbReference type="ARBA" id="ARBA00004123"/>
    </source>
</evidence>